<feature type="region of interest" description="Disordered" evidence="20">
    <location>
        <begin position="328"/>
        <end position="369"/>
    </location>
</feature>
<keyword evidence="4" id="KW-0158">Chromosome</keyword>
<dbReference type="SUPFAM" id="SSF53098">
    <property type="entry name" value="Ribonuclease H-like"/>
    <property type="match status" value="1"/>
</dbReference>
<evidence type="ECO:0000256" key="19">
    <source>
        <dbReference type="PROSITE-ProRule" id="PRU00042"/>
    </source>
</evidence>
<proteinExistence type="inferred from homology"/>
<evidence type="ECO:0000256" key="14">
    <source>
        <dbReference type="ARBA" id="ARBA00023163"/>
    </source>
</evidence>
<comment type="subcellular location">
    <subcellularLocation>
        <location evidence="2">Chromosome</location>
    </subcellularLocation>
    <subcellularLocation>
        <location evidence="1">Nucleus</location>
    </subcellularLocation>
</comment>
<dbReference type="InterPro" id="IPR013087">
    <property type="entry name" value="Znf_C2H2_type"/>
</dbReference>
<dbReference type="Gene3D" id="3.30.160.60">
    <property type="entry name" value="Classic Zinc Finger"/>
    <property type="match status" value="2"/>
</dbReference>
<feature type="region of interest" description="Disordered" evidence="20">
    <location>
        <begin position="259"/>
        <end position="287"/>
    </location>
</feature>
<dbReference type="Proteomes" id="UP000700334">
    <property type="component" value="Unassembled WGS sequence"/>
</dbReference>
<protein>
    <recommendedName>
        <fullName evidence="18">Zinc finger protein 618</fullName>
    </recommendedName>
</protein>
<evidence type="ECO:0000256" key="6">
    <source>
        <dbReference type="ARBA" id="ARBA00022723"/>
    </source>
</evidence>
<feature type="region of interest" description="Disordered" evidence="20">
    <location>
        <begin position="699"/>
        <end position="745"/>
    </location>
</feature>
<dbReference type="PANTHER" id="PTHR24383">
    <property type="entry name" value="ZINC FINGER PROTEIN"/>
    <property type="match status" value="1"/>
</dbReference>
<dbReference type="InterPro" id="IPR036236">
    <property type="entry name" value="Znf_C2H2_sf"/>
</dbReference>
<keyword evidence="7" id="KW-0677">Repeat</keyword>
<feature type="compositionally biased region" description="Polar residues" evidence="20">
    <location>
        <begin position="721"/>
        <end position="734"/>
    </location>
</feature>
<evidence type="ECO:0000256" key="3">
    <source>
        <dbReference type="ARBA" id="ARBA00006991"/>
    </source>
</evidence>
<comment type="caution">
    <text evidence="22">The sequence shown here is derived from an EMBL/GenBank/DDBJ whole genome shotgun (WGS) entry which is preliminary data.</text>
</comment>
<gene>
    <name evidence="22" type="ORF">J0S82_012473</name>
</gene>
<feature type="domain" description="C2H2-type" evidence="21">
    <location>
        <begin position="671"/>
        <end position="698"/>
    </location>
</feature>
<dbReference type="FunFam" id="1.10.10.1070:FF:000001">
    <property type="entry name" value="zinc finger protein 618 isoform X2"/>
    <property type="match status" value="1"/>
</dbReference>
<reference evidence="22" key="1">
    <citation type="journal article" date="2021" name="Evol. Appl.">
        <title>The genome of the Pyrenean desman and the effects of bottlenecks and inbreeding on the genomic landscape of an endangered species.</title>
        <authorList>
            <person name="Escoda L."/>
            <person name="Castresana J."/>
        </authorList>
    </citation>
    <scope>NUCLEOTIDE SEQUENCE</scope>
    <source>
        <strain evidence="22">IBE-C5619</strain>
    </source>
</reference>
<accession>A0A8J6AHF4</accession>
<evidence type="ECO:0000256" key="5">
    <source>
        <dbReference type="ARBA" id="ARBA00022499"/>
    </source>
</evidence>
<dbReference type="SUPFAM" id="SSF57667">
    <property type="entry name" value="beta-beta-alpha zinc fingers"/>
    <property type="match status" value="2"/>
</dbReference>
<keyword evidence="13" id="KW-0238">DNA-binding</keyword>
<keyword evidence="8 19" id="KW-0863">Zinc-finger</keyword>
<feature type="region of interest" description="Disordered" evidence="20">
    <location>
        <begin position="1180"/>
        <end position="1201"/>
    </location>
</feature>
<evidence type="ECO:0000259" key="21">
    <source>
        <dbReference type="PROSITE" id="PS50157"/>
    </source>
</evidence>
<organism evidence="22 23">
    <name type="scientific">Galemys pyrenaicus</name>
    <name type="common">Iberian desman</name>
    <name type="synonym">Pyrenean desman</name>
    <dbReference type="NCBI Taxonomy" id="202257"/>
    <lineage>
        <taxon>Eukaryota</taxon>
        <taxon>Metazoa</taxon>
        <taxon>Chordata</taxon>
        <taxon>Craniata</taxon>
        <taxon>Vertebrata</taxon>
        <taxon>Euteleostomi</taxon>
        <taxon>Mammalia</taxon>
        <taxon>Eutheria</taxon>
        <taxon>Laurasiatheria</taxon>
        <taxon>Eulipotyphla</taxon>
        <taxon>Talpidae</taxon>
        <taxon>Galemys</taxon>
    </lineage>
</organism>
<dbReference type="PROSITE" id="PS00028">
    <property type="entry name" value="ZINC_FINGER_C2H2_1"/>
    <property type="match status" value="4"/>
</dbReference>
<keyword evidence="10" id="KW-0832">Ubl conjugation</keyword>
<dbReference type="InterPro" id="IPR012337">
    <property type="entry name" value="RNaseH-like_sf"/>
</dbReference>
<evidence type="ECO:0000256" key="4">
    <source>
        <dbReference type="ARBA" id="ARBA00022454"/>
    </source>
</evidence>
<evidence type="ECO:0000256" key="17">
    <source>
        <dbReference type="ARBA" id="ARBA00062981"/>
    </source>
</evidence>
<keyword evidence="12" id="KW-0805">Transcription regulation</keyword>
<keyword evidence="6" id="KW-0479">Metal-binding</keyword>
<evidence type="ECO:0000313" key="22">
    <source>
        <dbReference type="EMBL" id="KAG8518847.1"/>
    </source>
</evidence>
<dbReference type="OrthoDB" id="10051975at2759"/>
<feature type="compositionally biased region" description="Polar residues" evidence="20">
    <location>
        <begin position="699"/>
        <end position="708"/>
    </location>
</feature>
<sequence>MRIRPEPGWDGRWCRSCRVLLRHTSCTSFRWTFMTVAGLCAVTASPLKFQLEAGPPSCSPVWADPWLGSGSVCGGYTACDGEDVSSGREGGLERGGQLDMARGSRSAGVTCEHVIVSGLPRPELLCLVMLCSGLIFPRERLKRSQKSTKVEGPEPVSAEGALSAEQGTMTEVKVKTELPDDYIQEVIWQGEAKEEKKAVGKDGAADVPAEICVVIGGVRNQQTLGEYRLCGRDPGGQTAGCRPGERDLGACPSLAERAFRGSPLPPGSTAHQEVAASRPERTARQPCPGRRSCVVSCWDVQPGEQLLVLGDEDTQVLSCGQLSRQAVGARDFASRPPVRKPREREPGPLAPGGPAAQWRHSSDGRASGPAGLLSDEGWHILCFLSTTAPPLASATSPTWSRLASPALSQAFCQLSPCTSPCRVAVCSTPVEGNRGVFWEVGASVAGVLKMLGSYECGICGKKYKYYNCFQTHVRAHRDTEATSGEGASQGNNFRYTCDICGKKYKYYSCFQEHRDLHAVDVFSVEGAPENRADPFDQGVVGTDEVKEEPPEPFQKIGPKTGNYTCEFCGKQYKYYTPYQEHVALHAPISTAPGWEPPDDPDTGSECSHPEVSPSPRFVAAKTQTNQSGKKAPASVVRCAALLHRTPPATQTQTFRTPNSGSPASKATAEPYTCGACGIQFQFYNNLLEHMQSHAADNENNITSNQSRSPPAVVEEKWKPQAQRNSANNSRSLGPQSRGVRQHHRRVCPVKSIQSSRYQMLRVSGCCPAKEPCRPQFILFLSVSPPATTSSLTPNSMIPEKERQNIAERLLRVMCADLGALSVVSGKEFLKLAQTLVDSGARYGAFSVTEILGNFNTLALKHLPRMYNQVKVKVTCALGSNACLGIGVTCHSQSVGPDSCYILTAYQAEGNHIKSYVLGVKGADIRDSGDLVHHWVQNVLSEFVMSEIRTVYVTDCRVSASAFSKAGMCLRCSACALNSVVQSVLSKRTLQARSMHEVIELLNVCEDLAGSTGLAKETFGSLEETSPPPCWNSVTDSLLLVHERYEQICEFYSRAKKMNLIQSLNKHLLSNLAAILTPVKQAVIELSNESQPTLQLVLPTYVRLEKLFTAKANDAGTVSKLCHLFLEALKENFKVHPAHKVAMILDPQQKLRPVPPYQHEEIIGKVCELINEVKESWTEEADFEPAVKKPRSAPGENAAAQEDDRLGKNEVYDYLQEPLFQATPDLFQYWSCVTQKHTKLAKLAFWLLAVPAVGARSGCVNMCEQALLIKRRRLLSPEDMNKLMFLKSNML</sequence>
<comment type="similarity">
    <text evidence="3">Belongs to the krueppel C2H2-type zinc-finger protein family.</text>
</comment>
<comment type="function">
    <text evidence="16">Regulates UHRF2 function as a specific 5-hydroxymethylcytosine (5hmC) reader by regulating its chromatin localization.</text>
</comment>
<keyword evidence="11" id="KW-0007">Acetylation</keyword>
<evidence type="ECO:0000313" key="23">
    <source>
        <dbReference type="Proteomes" id="UP000700334"/>
    </source>
</evidence>
<evidence type="ECO:0000256" key="8">
    <source>
        <dbReference type="ARBA" id="ARBA00022771"/>
    </source>
</evidence>
<feature type="region of interest" description="Disordered" evidence="20">
    <location>
        <begin position="591"/>
        <end position="614"/>
    </location>
</feature>
<evidence type="ECO:0000256" key="15">
    <source>
        <dbReference type="ARBA" id="ARBA00023242"/>
    </source>
</evidence>
<dbReference type="EMBL" id="JAGFMF010011623">
    <property type="protein sequence ID" value="KAG8518847.1"/>
    <property type="molecule type" value="Genomic_DNA"/>
</dbReference>
<evidence type="ECO:0000256" key="7">
    <source>
        <dbReference type="ARBA" id="ARBA00022737"/>
    </source>
</evidence>
<dbReference type="GO" id="GO:0003677">
    <property type="term" value="F:DNA binding"/>
    <property type="evidence" value="ECO:0007669"/>
    <property type="project" value="UniProtKB-KW"/>
</dbReference>
<keyword evidence="15" id="KW-0539">Nucleus</keyword>
<evidence type="ECO:0000256" key="20">
    <source>
        <dbReference type="SAM" id="MobiDB-lite"/>
    </source>
</evidence>
<evidence type="ECO:0000256" key="16">
    <source>
        <dbReference type="ARBA" id="ARBA00054031"/>
    </source>
</evidence>
<name>A0A8J6AHF4_GALPY</name>
<evidence type="ECO:0000256" key="2">
    <source>
        <dbReference type="ARBA" id="ARBA00004286"/>
    </source>
</evidence>
<keyword evidence="14" id="KW-0804">Transcription</keyword>
<keyword evidence="5" id="KW-1017">Isopeptide bond</keyword>
<comment type="subunit">
    <text evidence="17">Interacts with UHRF2.</text>
</comment>
<feature type="domain" description="C2H2-type" evidence="21">
    <location>
        <begin position="563"/>
        <end position="586"/>
    </location>
</feature>
<evidence type="ECO:0000256" key="11">
    <source>
        <dbReference type="ARBA" id="ARBA00022990"/>
    </source>
</evidence>
<dbReference type="GO" id="GO:0008270">
    <property type="term" value="F:zinc ion binding"/>
    <property type="evidence" value="ECO:0007669"/>
    <property type="project" value="UniProtKB-KW"/>
</dbReference>
<keyword evidence="23" id="KW-1185">Reference proteome</keyword>
<feature type="compositionally biased region" description="Polar residues" evidence="20">
    <location>
        <begin position="647"/>
        <end position="664"/>
    </location>
</feature>
<dbReference type="GO" id="GO:0005694">
    <property type="term" value="C:chromosome"/>
    <property type="evidence" value="ECO:0007669"/>
    <property type="project" value="UniProtKB-SubCell"/>
</dbReference>
<dbReference type="Gene3D" id="1.10.10.1070">
    <property type="entry name" value="Zinc finger, BED domain-containing"/>
    <property type="match status" value="1"/>
</dbReference>
<keyword evidence="9" id="KW-0862">Zinc</keyword>
<feature type="region of interest" description="Disordered" evidence="20">
    <location>
        <begin position="646"/>
        <end position="666"/>
    </location>
</feature>
<evidence type="ECO:0000256" key="1">
    <source>
        <dbReference type="ARBA" id="ARBA00004123"/>
    </source>
</evidence>
<feature type="domain" description="C2H2-type" evidence="21">
    <location>
        <begin position="495"/>
        <end position="518"/>
    </location>
</feature>
<evidence type="ECO:0000256" key="13">
    <source>
        <dbReference type="ARBA" id="ARBA00023125"/>
    </source>
</evidence>
<feature type="domain" description="C2H2-type" evidence="21">
    <location>
        <begin position="454"/>
        <end position="481"/>
    </location>
</feature>
<evidence type="ECO:0000256" key="18">
    <source>
        <dbReference type="ARBA" id="ARBA00068419"/>
    </source>
</evidence>
<dbReference type="PANTHER" id="PTHR24383:SF12">
    <property type="entry name" value="ZINC FINGER PROTEIN 618"/>
    <property type="match status" value="1"/>
</dbReference>
<evidence type="ECO:0000256" key="9">
    <source>
        <dbReference type="ARBA" id="ARBA00022833"/>
    </source>
</evidence>
<feature type="region of interest" description="Disordered" evidence="20">
    <location>
        <begin position="142"/>
        <end position="168"/>
    </location>
</feature>
<dbReference type="SMART" id="SM00355">
    <property type="entry name" value="ZnF_C2H2"/>
    <property type="match status" value="4"/>
</dbReference>
<dbReference type="PROSITE" id="PS50157">
    <property type="entry name" value="ZINC_FINGER_C2H2_2"/>
    <property type="match status" value="4"/>
</dbReference>
<dbReference type="SUPFAM" id="SSF140996">
    <property type="entry name" value="Hermes dimerisation domain"/>
    <property type="match status" value="1"/>
</dbReference>
<evidence type="ECO:0000256" key="10">
    <source>
        <dbReference type="ARBA" id="ARBA00022843"/>
    </source>
</evidence>
<evidence type="ECO:0000256" key="12">
    <source>
        <dbReference type="ARBA" id="ARBA00023015"/>
    </source>
</evidence>
<dbReference type="GO" id="GO:0005634">
    <property type="term" value="C:nucleus"/>
    <property type="evidence" value="ECO:0007669"/>
    <property type="project" value="UniProtKB-SubCell"/>
</dbReference>